<feature type="region of interest" description="Disordered" evidence="1">
    <location>
        <begin position="1"/>
        <end position="38"/>
    </location>
</feature>
<dbReference type="EMBL" id="NHSF01000042">
    <property type="protein sequence ID" value="MBK5930127.1"/>
    <property type="molecule type" value="Genomic_DNA"/>
</dbReference>
<dbReference type="InterPro" id="IPR008613">
    <property type="entry name" value="Excalibur_Ca-bd_domain"/>
</dbReference>
<feature type="compositionally biased region" description="Low complexity" evidence="1">
    <location>
        <begin position="11"/>
        <end position="29"/>
    </location>
</feature>
<evidence type="ECO:0000313" key="4">
    <source>
        <dbReference type="Proteomes" id="UP001296967"/>
    </source>
</evidence>
<reference evidence="3" key="2">
    <citation type="journal article" date="2020" name="Microorganisms">
        <title>Osmotic Adaptation and Compatible Solute Biosynthesis of Phototrophic Bacteria as Revealed from Genome Analyses.</title>
        <authorList>
            <person name="Imhoff J.F."/>
            <person name="Rahn T."/>
            <person name="Kunzel S."/>
            <person name="Keller A."/>
            <person name="Neulinger S.C."/>
        </authorList>
    </citation>
    <scope>NUCLEOTIDE SEQUENCE</scope>
    <source>
        <strain evidence="3">DSM 4395</strain>
    </source>
</reference>
<dbReference type="AlphaFoldDB" id="A0AAJ0UGF8"/>
<gene>
    <name evidence="3" type="ORF">CCR82_06205</name>
</gene>
<dbReference type="Proteomes" id="UP001296967">
    <property type="component" value="Unassembled WGS sequence"/>
</dbReference>
<protein>
    <recommendedName>
        <fullName evidence="2">Excalibur calcium-binding domain-containing protein</fullName>
    </recommendedName>
</protein>
<dbReference type="RefSeq" id="WP_201244547.1">
    <property type="nucleotide sequence ID" value="NZ_NHSF01000042.1"/>
</dbReference>
<sequence>MEWHAPRVQDAMTSATSRSTASASPRTNSGFSCGSKRTCGQMESCEEARYYLTACGLSRLDGDGDGTPCESLCR</sequence>
<proteinExistence type="predicted"/>
<keyword evidence="4" id="KW-1185">Reference proteome</keyword>
<evidence type="ECO:0000256" key="1">
    <source>
        <dbReference type="SAM" id="MobiDB-lite"/>
    </source>
</evidence>
<evidence type="ECO:0000259" key="2">
    <source>
        <dbReference type="Pfam" id="PF05901"/>
    </source>
</evidence>
<name>A0AAJ0UGF8_HALSE</name>
<organism evidence="3 4">
    <name type="scientific">Halochromatium salexigens</name>
    <name type="common">Chromatium salexigens</name>
    <dbReference type="NCBI Taxonomy" id="49447"/>
    <lineage>
        <taxon>Bacteria</taxon>
        <taxon>Pseudomonadati</taxon>
        <taxon>Pseudomonadota</taxon>
        <taxon>Gammaproteobacteria</taxon>
        <taxon>Chromatiales</taxon>
        <taxon>Chromatiaceae</taxon>
        <taxon>Halochromatium</taxon>
    </lineage>
</organism>
<reference evidence="3" key="1">
    <citation type="submission" date="2017-05" db="EMBL/GenBank/DDBJ databases">
        <authorList>
            <person name="Imhoff J.F."/>
            <person name="Rahn T."/>
            <person name="Kuenzel S."/>
            <person name="Neulinger S.C."/>
        </authorList>
    </citation>
    <scope>NUCLEOTIDE SEQUENCE</scope>
    <source>
        <strain evidence="3">DSM 4395</strain>
    </source>
</reference>
<dbReference type="Pfam" id="PF05901">
    <property type="entry name" value="Excalibur"/>
    <property type="match status" value="1"/>
</dbReference>
<feature type="domain" description="Excalibur calcium-binding" evidence="2">
    <location>
        <begin position="37"/>
        <end position="70"/>
    </location>
</feature>
<evidence type="ECO:0000313" key="3">
    <source>
        <dbReference type="EMBL" id="MBK5930127.1"/>
    </source>
</evidence>
<comment type="caution">
    <text evidence="3">The sequence shown here is derived from an EMBL/GenBank/DDBJ whole genome shotgun (WGS) entry which is preliminary data.</text>
</comment>
<accession>A0AAJ0UGF8</accession>